<proteinExistence type="predicted"/>
<name>A0A3E0MJ57_MICAE</name>
<dbReference type="EMBL" id="QQWE01000001">
    <property type="protein sequence ID" value="REJ59851.1"/>
    <property type="molecule type" value="Genomic_DNA"/>
</dbReference>
<accession>A0A3E0MJ57</accession>
<gene>
    <name evidence="1" type="ORF">DWQ56_00830</name>
</gene>
<evidence type="ECO:0000313" key="1">
    <source>
        <dbReference type="EMBL" id="REJ59851.1"/>
    </source>
</evidence>
<reference evidence="1 2" key="1">
    <citation type="submission" date="2017-08" db="EMBL/GenBank/DDBJ databases">
        <title>Functional genomic and metabolic studies of the symbiotic interactions of six Microcystis-dominated communities.</title>
        <authorList>
            <person name="Li Q."/>
            <person name="Lin F."/>
        </authorList>
    </citation>
    <scope>NUCLEOTIDE SEQUENCE [LARGE SCALE GENOMIC DNA]</scope>
    <source>
        <strain evidence="1">DA14</strain>
    </source>
</reference>
<dbReference type="Proteomes" id="UP000256301">
    <property type="component" value="Unassembled WGS sequence"/>
</dbReference>
<evidence type="ECO:0000313" key="2">
    <source>
        <dbReference type="Proteomes" id="UP000256301"/>
    </source>
</evidence>
<protein>
    <submittedName>
        <fullName evidence="1">Uncharacterized protein</fullName>
    </submittedName>
</protein>
<dbReference type="AlphaFoldDB" id="A0A3E0MJ57"/>
<comment type="caution">
    <text evidence="1">The sequence shown here is derived from an EMBL/GenBank/DDBJ whole genome shotgun (WGS) entry which is preliminary data.</text>
</comment>
<sequence length="71" mass="8180">MFRTLATDKITIVISHRLALCQAELMSKRGQYHPNSYQSKKPRCAGEVKLWEKSNHEDFCLVSLSRSGVRE</sequence>
<organism evidence="1 2">
    <name type="scientific">Microcystis aeruginosa DA14</name>
    <dbReference type="NCBI Taxonomy" id="1987506"/>
    <lineage>
        <taxon>Bacteria</taxon>
        <taxon>Bacillati</taxon>
        <taxon>Cyanobacteriota</taxon>
        <taxon>Cyanophyceae</taxon>
        <taxon>Oscillatoriophycideae</taxon>
        <taxon>Chroococcales</taxon>
        <taxon>Microcystaceae</taxon>
        <taxon>Microcystis</taxon>
    </lineage>
</organism>